<comment type="subcellular location">
    <subcellularLocation>
        <location evidence="1">Cytoplasm</location>
    </subcellularLocation>
</comment>
<evidence type="ECO:0000256" key="1">
    <source>
        <dbReference type="ARBA" id="ARBA00004496"/>
    </source>
</evidence>
<dbReference type="GO" id="GO:0046872">
    <property type="term" value="F:metal ion binding"/>
    <property type="evidence" value="ECO:0007669"/>
    <property type="project" value="UniProtKB-KW"/>
</dbReference>
<keyword evidence="6" id="KW-0479">Metal-binding</keyword>
<evidence type="ECO:0000256" key="7">
    <source>
        <dbReference type="ARBA" id="ARBA00022741"/>
    </source>
</evidence>
<dbReference type="InterPro" id="IPR027417">
    <property type="entry name" value="P-loop_NTPase"/>
</dbReference>
<dbReference type="InterPro" id="IPR003442">
    <property type="entry name" value="T6A_TsaE"/>
</dbReference>
<name>A0A0G0T8I0_9BACT</name>
<evidence type="ECO:0000256" key="3">
    <source>
        <dbReference type="ARBA" id="ARBA00019010"/>
    </source>
</evidence>
<sequence>MKYITSNVAETEQIAKSIGERLKGGEVLCLYGDLGSGKTTFTQALGRHIGIKKRILSPTFIIVRHYDIDNKIIRNFYHLDLYRLSSIEESQDLDINQFLGKPGNITVIEWPEKIEKIIQKKRINIYFKYINENTREITVDG</sequence>
<evidence type="ECO:0000256" key="4">
    <source>
        <dbReference type="ARBA" id="ARBA00022490"/>
    </source>
</evidence>
<keyword evidence="9" id="KW-0460">Magnesium</keyword>
<evidence type="ECO:0000256" key="8">
    <source>
        <dbReference type="ARBA" id="ARBA00022840"/>
    </source>
</evidence>
<keyword evidence="4" id="KW-0963">Cytoplasm</keyword>
<evidence type="ECO:0000256" key="10">
    <source>
        <dbReference type="ARBA" id="ARBA00032441"/>
    </source>
</evidence>
<keyword evidence="5" id="KW-0819">tRNA processing</keyword>
<accession>A0A0G0T8I0</accession>
<dbReference type="AlphaFoldDB" id="A0A0G0T8I0"/>
<evidence type="ECO:0000313" key="11">
    <source>
        <dbReference type="EMBL" id="KKR34162.1"/>
    </source>
</evidence>
<dbReference type="Pfam" id="PF02367">
    <property type="entry name" value="TsaE"/>
    <property type="match status" value="1"/>
</dbReference>
<dbReference type="PANTHER" id="PTHR33540">
    <property type="entry name" value="TRNA THREONYLCARBAMOYLADENOSINE BIOSYNTHESIS PROTEIN TSAE"/>
    <property type="match status" value="1"/>
</dbReference>
<evidence type="ECO:0000256" key="6">
    <source>
        <dbReference type="ARBA" id="ARBA00022723"/>
    </source>
</evidence>
<keyword evidence="7" id="KW-0547">Nucleotide-binding</keyword>
<proteinExistence type="inferred from homology"/>
<organism evidence="11 12">
    <name type="scientific">Candidatus Gottesmanbacteria bacterium GW2011_GWC2_39_8</name>
    <dbReference type="NCBI Taxonomy" id="1618450"/>
    <lineage>
        <taxon>Bacteria</taxon>
        <taxon>Candidatus Gottesmaniibacteriota</taxon>
    </lineage>
</organism>
<evidence type="ECO:0000313" key="12">
    <source>
        <dbReference type="Proteomes" id="UP000034539"/>
    </source>
</evidence>
<keyword evidence="8" id="KW-0067">ATP-binding</keyword>
<dbReference type="Proteomes" id="UP000034539">
    <property type="component" value="Unassembled WGS sequence"/>
</dbReference>
<dbReference type="PATRIC" id="fig|1618450.3.peg.184"/>
<dbReference type="GO" id="GO:0005524">
    <property type="term" value="F:ATP binding"/>
    <property type="evidence" value="ECO:0007669"/>
    <property type="project" value="UniProtKB-KW"/>
</dbReference>
<dbReference type="EMBL" id="LBXN01000005">
    <property type="protein sequence ID" value="KKR34162.1"/>
    <property type="molecule type" value="Genomic_DNA"/>
</dbReference>
<dbReference type="SUPFAM" id="SSF52540">
    <property type="entry name" value="P-loop containing nucleoside triphosphate hydrolases"/>
    <property type="match status" value="1"/>
</dbReference>
<dbReference type="Gene3D" id="3.40.50.300">
    <property type="entry name" value="P-loop containing nucleotide triphosphate hydrolases"/>
    <property type="match status" value="1"/>
</dbReference>
<evidence type="ECO:0000256" key="2">
    <source>
        <dbReference type="ARBA" id="ARBA00007599"/>
    </source>
</evidence>
<dbReference type="GO" id="GO:0002949">
    <property type="term" value="P:tRNA threonylcarbamoyladenosine modification"/>
    <property type="evidence" value="ECO:0007669"/>
    <property type="project" value="InterPro"/>
</dbReference>
<dbReference type="GO" id="GO:0005737">
    <property type="term" value="C:cytoplasm"/>
    <property type="evidence" value="ECO:0007669"/>
    <property type="project" value="UniProtKB-SubCell"/>
</dbReference>
<gene>
    <name evidence="11" type="ORF">UT63_C0005G0016</name>
</gene>
<comment type="caution">
    <text evidence="11">The sequence shown here is derived from an EMBL/GenBank/DDBJ whole genome shotgun (WGS) entry which is preliminary data.</text>
</comment>
<comment type="similarity">
    <text evidence="2">Belongs to the TsaE family.</text>
</comment>
<evidence type="ECO:0000256" key="5">
    <source>
        <dbReference type="ARBA" id="ARBA00022694"/>
    </source>
</evidence>
<evidence type="ECO:0000256" key="9">
    <source>
        <dbReference type="ARBA" id="ARBA00022842"/>
    </source>
</evidence>
<protein>
    <recommendedName>
        <fullName evidence="3">tRNA threonylcarbamoyladenosine biosynthesis protein TsaE</fullName>
    </recommendedName>
    <alternativeName>
        <fullName evidence="10">t(6)A37 threonylcarbamoyladenosine biosynthesis protein TsaE</fullName>
    </alternativeName>
</protein>
<dbReference type="PANTHER" id="PTHR33540:SF2">
    <property type="entry name" value="TRNA THREONYLCARBAMOYLADENOSINE BIOSYNTHESIS PROTEIN TSAE"/>
    <property type="match status" value="1"/>
</dbReference>
<dbReference type="NCBIfam" id="TIGR00150">
    <property type="entry name" value="T6A_YjeE"/>
    <property type="match status" value="1"/>
</dbReference>
<reference evidence="11 12" key="1">
    <citation type="journal article" date="2015" name="Nature">
        <title>rRNA introns, odd ribosomes, and small enigmatic genomes across a large radiation of phyla.</title>
        <authorList>
            <person name="Brown C.T."/>
            <person name="Hug L.A."/>
            <person name="Thomas B.C."/>
            <person name="Sharon I."/>
            <person name="Castelle C.J."/>
            <person name="Singh A."/>
            <person name="Wilkins M.J."/>
            <person name="Williams K.H."/>
            <person name="Banfield J.F."/>
        </authorList>
    </citation>
    <scope>NUCLEOTIDE SEQUENCE [LARGE SCALE GENOMIC DNA]</scope>
</reference>